<sequence length="141" mass="16114">MKKITVFVDSDVVISSILSKNGTANMLTKSSSFIRIISTISLQEIRIVGSRLKLDSENIEREFVKYKILKMGMTNKLINDQYGRYVIDPNDAHIVAGAFIAKTQFLSTYNTKHYKIEQIKRDLNIIVLPPGMILQYLRSRS</sequence>
<dbReference type="InterPro" id="IPR029060">
    <property type="entry name" value="PIN-like_dom_sf"/>
</dbReference>
<evidence type="ECO:0008006" key="3">
    <source>
        <dbReference type="Google" id="ProtNLM"/>
    </source>
</evidence>
<dbReference type="SUPFAM" id="SSF88723">
    <property type="entry name" value="PIN domain-like"/>
    <property type="match status" value="1"/>
</dbReference>
<proteinExistence type="predicted"/>
<name>A0A1F7G850_9BACT</name>
<comment type="caution">
    <text evidence="1">The sequence shown here is derived from an EMBL/GenBank/DDBJ whole genome shotgun (WGS) entry which is preliminary data.</text>
</comment>
<dbReference type="AlphaFoldDB" id="A0A1F7G850"/>
<accession>A0A1F7G850</accession>
<organism evidence="1 2">
    <name type="scientific">Candidatus Roizmanbacteria bacterium RIFCSPHIGHO2_01_FULL_39_12b</name>
    <dbReference type="NCBI Taxonomy" id="1802030"/>
    <lineage>
        <taxon>Bacteria</taxon>
        <taxon>Candidatus Roizmaniibacteriota</taxon>
    </lineage>
</organism>
<dbReference type="EMBL" id="MFZF01000036">
    <property type="protein sequence ID" value="OGK15030.1"/>
    <property type="molecule type" value="Genomic_DNA"/>
</dbReference>
<gene>
    <name evidence="1" type="ORF">A2690_02875</name>
</gene>
<reference evidence="1 2" key="1">
    <citation type="journal article" date="2016" name="Nat. Commun.">
        <title>Thousands of microbial genomes shed light on interconnected biogeochemical processes in an aquifer system.</title>
        <authorList>
            <person name="Anantharaman K."/>
            <person name="Brown C.T."/>
            <person name="Hug L.A."/>
            <person name="Sharon I."/>
            <person name="Castelle C.J."/>
            <person name="Probst A.J."/>
            <person name="Thomas B.C."/>
            <person name="Singh A."/>
            <person name="Wilkins M.J."/>
            <person name="Karaoz U."/>
            <person name="Brodie E.L."/>
            <person name="Williams K.H."/>
            <person name="Hubbard S.S."/>
            <person name="Banfield J.F."/>
        </authorList>
    </citation>
    <scope>NUCLEOTIDE SEQUENCE [LARGE SCALE GENOMIC DNA]</scope>
</reference>
<protein>
    <recommendedName>
        <fullName evidence="3">PIN domain-containing protein</fullName>
    </recommendedName>
</protein>
<evidence type="ECO:0000313" key="2">
    <source>
        <dbReference type="Proteomes" id="UP000178372"/>
    </source>
</evidence>
<dbReference type="Proteomes" id="UP000178372">
    <property type="component" value="Unassembled WGS sequence"/>
</dbReference>
<evidence type="ECO:0000313" key="1">
    <source>
        <dbReference type="EMBL" id="OGK15030.1"/>
    </source>
</evidence>